<accession>A0AA39NW24</accession>
<feature type="transmembrane region" description="Helical" evidence="1">
    <location>
        <begin position="25"/>
        <end position="49"/>
    </location>
</feature>
<evidence type="ECO:0000256" key="1">
    <source>
        <dbReference type="SAM" id="Phobius"/>
    </source>
</evidence>
<feature type="transmembrane region" description="Helical" evidence="1">
    <location>
        <begin position="61"/>
        <end position="78"/>
    </location>
</feature>
<feature type="transmembrane region" description="Helical" evidence="1">
    <location>
        <begin position="122"/>
        <end position="145"/>
    </location>
</feature>
<dbReference type="AlphaFoldDB" id="A0AA39NW24"/>
<keyword evidence="1" id="KW-1133">Transmembrane helix</keyword>
<dbReference type="Proteomes" id="UP001175227">
    <property type="component" value="Unassembled WGS sequence"/>
</dbReference>
<protein>
    <submittedName>
        <fullName evidence="2">Uncharacterized protein</fullName>
    </submittedName>
</protein>
<keyword evidence="3" id="KW-1185">Reference proteome</keyword>
<name>A0AA39NW24_9AGAR</name>
<organism evidence="2 3">
    <name type="scientific">Armillaria novae-zelandiae</name>
    <dbReference type="NCBI Taxonomy" id="153914"/>
    <lineage>
        <taxon>Eukaryota</taxon>
        <taxon>Fungi</taxon>
        <taxon>Dikarya</taxon>
        <taxon>Basidiomycota</taxon>
        <taxon>Agaricomycotina</taxon>
        <taxon>Agaricomycetes</taxon>
        <taxon>Agaricomycetidae</taxon>
        <taxon>Agaricales</taxon>
        <taxon>Marasmiineae</taxon>
        <taxon>Physalacriaceae</taxon>
        <taxon>Armillaria</taxon>
    </lineage>
</organism>
<dbReference type="EMBL" id="JAUEPR010000036">
    <property type="protein sequence ID" value="KAK0472952.1"/>
    <property type="molecule type" value="Genomic_DNA"/>
</dbReference>
<evidence type="ECO:0000313" key="3">
    <source>
        <dbReference type="Proteomes" id="UP001175227"/>
    </source>
</evidence>
<keyword evidence="1" id="KW-0472">Membrane</keyword>
<comment type="caution">
    <text evidence="2">The sequence shown here is derived from an EMBL/GenBank/DDBJ whole genome shotgun (WGS) entry which is preliminary data.</text>
</comment>
<reference evidence="2" key="1">
    <citation type="submission" date="2023-06" db="EMBL/GenBank/DDBJ databases">
        <authorList>
            <consortium name="Lawrence Berkeley National Laboratory"/>
            <person name="Ahrendt S."/>
            <person name="Sahu N."/>
            <person name="Indic B."/>
            <person name="Wong-Bajracharya J."/>
            <person name="Merenyi Z."/>
            <person name="Ke H.-M."/>
            <person name="Monk M."/>
            <person name="Kocsube S."/>
            <person name="Drula E."/>
            <person name="Lipzen A."/>
            <person name="Balint B."/>
            <person name="Henrissat B."/>
            <person name="Andreopoulos B."/>
            <person name="Martin F.M."/>
            <person name="Harder C.B."/>
            <person name="Rigling D."/>
            <person name="Ford K.L."/>
            <person name="Foster G.D."/>
            <person name="Pangilinan J."/>
            <person name="Papanicolaou A."/>
            <person name="Barry K."/>
            <person name="LaButti K."/>
            <person name="Viragh M."/>
            <person name="Koriabine M."/>
            <person name="Yan M."/>
            <person name="Riley R."/>
            <person name="Champramary S."/>
            <person name="Plett K.L."/>
            <person name="Tsai I.J."/>
            <person name="Slot J."/>
            <person name="Sipos G."/>
            <person name="Plett J."/>
            <person name="Nagy L.G."/>
            <person name="Grigoriev I.V."/>
        </authorList>
    </citation>
    <scope>NUCLEOTIDE SEQUENCE</scope>
    <source>
        <strain evidence="2">ICMP 16352</strain>
    </source>
</reference>
<keyword evidence="1" id="KW-0812">Transmembrane</keyword>
<proteinExistence type="predicted"/>
<sequence>MLSCLGWLVCFWVRTDDGLVGGTGFIGQTAFTGNIVTWMDDILALAVVWISPSRLSIVRKLPFLVSVLFLLLWALLLAERIYYFHGRTSPSGMDTESQQFWGQTILVTVLACSAVDVRCRRLLLLLLSGLAIVVATSIMHTAFWVHGSAPFWRDLTTIIQSGLSLIFADVAMAAIHLCGIYNIAYPGRFGVEVSSSPVIHLAETETHGRQLGLQCRTPPTGNLVHIGLQRFDSNASSSKVEDSTKVLPEDNLQVPVPLTGPGTIEPSSSKSLPAAAIAKESMRLYSPLRRTGSPYNAYIHDQPLIDDDPFLRWEPGRTMRCGYLSAQSFTFYVLMLFEKELTS</sequence>
<feature type="transmembrane region" description="Helical" evidence="1">
    <location>
        <begin position="98"/>
        <end position="115"/>
    </location>
</feature>
<evidence type="ECO:0000313" key="2">
    <source>
        <dbReference type="EMBL" id="KAK0472952.1"/>
    </source>
</evidence>
<feature type="transmembrane region" description="Helical" evidence="1">
    <location>
        <begin position="165"/>
        <end position="184"/>
    </location>
</feature>
<gene>
    <name evidence="2" type="ORF">IW261DRAFT_1423932</name>
</gene>